<evidence type="ECO:0000313" key="2">
    <source>
        <dbReference type="EMBL" id="KAK0408427.1"/>
    </source>
</evidence>
<gene>
    <name evidence="2" type="ORF">QR680_003949</name>
</gene>
<sequence length="70" mass="7671">MGVASSLAGQHQSNSSSTLRSVTLFLRNDGEEANGEQFVEDHPTRQLATTIQERNGHSYYSQLPAIVPKI</sequence>
<dbReference type="AlphaFoldDB" id="A0AA39HM61"/>
<feature type="region of interest" description="Disordered" evidence="1">
    <location>
        <begin position="1"/>
        <end position="20"/>
    </location>
</feature>
<dbReference type="EMBL" id="JAUCMV010000003">
    <property type="protein sequence ID" value="KAK0408427.1"/>
    <property type="molecule type" value="Genomic_DNA"/>
</dbReference>
<keyword evidence="3" id="KW-1185">Reference proteome</keyword>
<feature type="compositionally biased region" description="Polar residues" evidence="1">
    <location>
        <begin position="7"/>
        <end position="20"/>
    </location>
</feature>
<name>A0AA39HM61_9BILA</name>
<comment type="caution">
    <text evidence="2">The sequence shown here is derived from an EMBL/GenBank/DDBJ whole genome shotgun (WGS) entry which is preliminary data.</text>
</comment>
<evidence type="ECO:0000256" key="1">
    <source>
        <dbReference type="SAM" id="MobiDB-lite"/>
    </source>
</evidence>
<protein>
    <submittedName>
        <fullName evidence="2">Uncharacterized protein</fullName>
    </submittedName>
</protein>
<reference evidence="2" key="1">
    <citation type="submission" date="2023-06" db="EMBL/GenBank/DDBJ databases">
        <title>Genomic analysis of the entomopathogenic nematode Steinernema hermaphroditum.</title>
        <authorList>
            <person name="Schwarz E.M."/>
            <person name="Heppert J.K."/>
            <person name="Baniya A."/>
            <person name="Schwartz H.T."/>
            <person name="Tan C.-H."/>
            <person name="Antoshechkin I."/>
            <person name="Sternberg P.W."/>
            <person name="Goodrich-Blair H."/>
            <person name="Dillman A.R."/>
        </authorList>
    </citation>
    <scope>NUCLEOTIDE SEQUENCE</scope>
    <source>
        <strain evidence="2">PS9179</strain>
        <tissue evidence="2">Whole animal</tissue>
    </source>
</reference>
<accession>A0AA39HM61</accession>
<organism evidence="2 3">
    <name type="scientific">Steinernema hermaphroditum</name>
    <dbReference type="NCBI Taxonomy" id="289476"/>
    <lineage>
        <taxon>Eukaryota</taxon>
        <taxon>Metazoa</taxon>
        <taxon>Ecdysozoa</taxon>
        <taxon>Nematoda</taxon>
        <taxon>Chromadorea</taxon>
        <taxon>Rhabditida</taxon>
        <taxon>Tylenchina</taxon>
        <taxon>Panagrolaimomorpha</taxon>
        <taxon>Strongyloidoidea</taxon>
        <taxon>Steinernematidae</taxon>
        <taxon>Steinernema</taxon>
    </lineage>
</organism>
<proteinExistence type="predicted"/>
<evidence type="ECO:0000313" key="3">
    <source>
        <dbReference type="Proteomes" id="UP001175271"/>
    </source>
</evidence>
<dbReference type="Proteomes" id="UP001175271">
    <property type="component" value="Unassembled WGS sequence"/>
</dbReference>